<gene>
    <name evidence="1" type="ORF">ARMGADRAFT_1068529</name>
</gene>
<dbReference type="Proteomes" id="UP000217790">
    <property type="component" value="Unassembled WGS sequence"/>
</dbReference>
<evidence type="ECO:0000313" key="1">
    <source>
        <dbReference type="EMBL" id="PBK81475.1"/>
    </source>
</evidence>
<keyword evidence="2" id="KW-1185">Reference proteome</keyword>
<evidence type="ECO:0000313" key="2">
    <source>
        <dbReference type="Proteomes" id="UP000217790"/>
    </source>
</evidence>
<protein>
    <submittedName>
        <fullName evidence="1">Uncharacterized protein</fullName>
    </submittedName>
</protein>
<accession>A0A2H3CEI4</accession>
<sequence length="61" mass="7097">MKFWLRNKTARTRGFQVQAHVFYPLHAHVNSRGADWRIQPSSFWSVDADLPVYSMLCGRGC</sequence>
<proteinExistence type="predicted"/>
<name>A0A2H3CEI4_ARMGA</name>
<organism evidence="1 2">
    <name type="scientific">Armillaria gallica</name>
    <name type="common">Bulbous honey fungus</name>
    <name type="synonym">Armillaria bulbosa</name>
    <dbReference type="NCBI Taxonomy" id="47427"/>
    <lineage>
        <taxon>Eukaryota</taxon>
        <taxon>Fungi</taxon>
        <taxon>Dikarya</taxon>
        <taxon>Basidiomycota</taxon>
        <taxon>Agaricomycotina</taxon>
        <taxon>Agaricomycetes</taxon>
        <taxon>Agaricomycetidae</taxon>
        <taxon>Agaricales</taxon>
        <taxon>Marasmiineae</taxon>
        <taxon>Physalacriaceae</taxon>
        <taxon>Armillaria</taxon>
    </lineage>
</organism>
<dbReference type="AlphaFoldDB" id="A0A2H3CEI4"/>
<dbReference type="InParanoid" id="A0A2H3CEI4"/>
<dbReference type="EMBL" id="KZ293729">
    <property type="protein sequence ID" value="PBK81475.1"/>
    <property type="molecule type" value="Genomic_DNA"/>
</dbReference>
<reference evidence="2" key="1">
    <citation type="journal article" date="2017" name="Nat. Ecol. Evol.">
        <title>Genome expansion and lineage-specific genetic innovations in the forest pathogenic fungi Armillaria.</title>
        <authorList>
            <person name="Sipos G."/>
            <person name="Prasanna A.N."/>
            <person name="Walter M.C."/>
            <person name="O'Connor E."/>
            <person name="Balint B."/>
            <person name="Krizsan K."/>
            <person name="Kiss B."/>
            <person name="Hess J."/>
            <person name="Varga T."/>
            <person name="Slot J."/>
            <person name="Riley R."/>
            <person name="Boka B."/>
            <person name="Rigling D."/>
            <person name="Barry K."/>
            <person name="Lee J."/>
            <person name="Mihaltcheva S."/>
            <person name="LaButti K."/>
            <person name="Lipzen A."/>
            <person name="Waldron R."/>
            <person name="Moloney N.M."/>
            <person name="Sperisen C."/>
            <person name="Kredics L."/>
            <person name="Vagvoelgyi C."/>
            <person name="Patrignani A."/>
            <person name="Fitzpatrick D."/>
            <person name="Nagy I."/>
            <person name="Doyle S."/>
            <person name="Anderson J.B."/>
            <person name="Grigoriev I.V."/>
            <person name="Gueldener U."/>
            <person name="Muensterkoetter M."/>
            <person name="Nagy L.G."/>
        </authorList>
    </citation>
    <scope>NUCLEOTIDE SEQUENCE [LARGE SCALE GENOMIC DNA]</scope>
    <source>
        <strain evidence="2">Ar21-2</strain>
    </source>
</reference>